<comment type="similarity">
    <text evidence="2">Belongs to the ABC-2 integral membrane protein family.</text>
</comment>
<gene>
    <name evidence="10" type="ORF">P375_11155</name>
</gene>
<dbReference type="GO" id="GO:0140359">
    <property type="term" value="F:ABC-type transporter activity"/>
    <property type="evidence" value="ECO:0007669"/>
    <property type="project" value="InterPro"/>
</dbReference>
<feature type="transmembrane region" description="Helical" evidence="8">
    <location>
        <begin position="221"/>
        <end position="248"/>
    </location>
</feature>
<dbReference type="InterPro" id="IPR047817">
    <property type="entry name" value="ABC2_TM_bact-type"/>
</dbReference>
<evidence type="ECO:0000256" key="4">
    <source>
        <dbReference type="ARBA" id="ARBA00022475"/>
    </source>
</evidence>
<dbReference type="RefSeq" id="WP_039136978.1">
    <property type="nucleotide sequence ID" value="NZ_JPXY01000059.1"/>
</dbReference>
<evidence type="ECO:0000256" key="6">
    <source>
        <dbReference type="ARBA" id="ARBA00022989"/>
    </source>
</evidence>
<name>A0A0A2XHB0_9PAST</name>
<proteinExistence type="inferred from homology"/>
<keyword evidence="6 8" id="KW-1133">Transmembrane helix</keyword>
<dbReference type="InterPro" id="IPR013525">
    <property type="entry name" value="ABC2_TM"/>
</dbReference>
<evidence type="ECO:0000256" key="5">
    <source>
        <dbReference type="ARBA" id="ARBA00022692"/>
    </source>
</evidence>
<evidence type="ECO:0000313" key="10">
    <source>
        <dbReference type="EMBL" id="KGQ30040.1"/>
    </source>
</evidence>
<protein>
    <submittedName>
        <fullName evidence="10">Membrane protein</fullName>
    </submittedName>
</protein>
<dbReference type="Proteomes" id="UP000030418">
    <property type="component" value="Unassembled WGS sequence"/>
</dbReference>
<dbReference type="PROSITE" id="PS51012">
    <property type="entry name" value="ABC_TM2"/>
    <property type="match status" value="1"/>
</dbReference>
<feature type="transmembrane region" description="Helical" evidence="8">
    <location>
        <begin position="254"/>
        <end position="280"/>
    </location>
</feature>
<keyword evidence="5 8" id="KW-0812">Transmembrane</keyword>
<feature type="domain" description="ABC transmembrane type-2" evidence="9">
    <location>
        <begin position="131"/>
        <end position="369"/>
    </location>
</feature>
<organism evidence="10 11">
    <name type="scientific">Gallibacterium genomosp. 2</name>
    <dbReference type="NCBI Taxonomy" id="155517"/>
    <lineage>
        <taxon>Bacteria</taxon>
        <taxon>Pseudomonadati</taxon>
        <taxon>Pseudomonadota</taxon>
        <taxon>Gammaproteobacteria</taxon>
        <taxon>Pasteurellales</taxon>
        <taxon>Pasteurellaceae</taxon>
        <taxon>Gallibacterium</taxon>
    </lineage>
</organism>
<keyword evidence="4" id="KW-1003">Cell membrane</keyword>
<dbReference type="EMBL" id="JPXY01000059">
    <property type="protein sequence ID" value="KGQ30040.1"/>
    <property type="molecule type" value="Genomic_DNA"/>
</dbReference>
<dbReference type="InterPro" id="IPR051449">
    <property type="entry name" value="ABC-2_transporter_component"/>
</dbReference>
<evidence type="ECO:0000313" key="11">
    <source>
        <dbReference type="Proteomes" id="UP000030418"/>
    </source>
</evidence>
<feature type="transmembrane region" description="Helical" evidence="8">
    <location>
        <begin position="175"/>
        <end position="200"/>
    </location>
</feature>
<accession>A0A0A2XHB0</accession>
<evidence type="ECO:0000256" key="8">
    <source>
        <dbReference type="SAM" id="Phobius"/>
    </source>
</evidence>
<dbReference type="AlphaFoldDB" id="A0A0A2XHB0"/>
<evidence type="ECO:0000259" key="9">
    <source>
        <dbReference type="PROSITE" id="PS51012"/>
    </source>
</evidence>
<dbReference type="GO" id="GO:0005886">
    <property type="term" value="C:plasma membrane"/>
    <property type="evidence" value="ECO:0007669"/>
    <property type="project" value="UniProtKB-SubCell"/>
</dbReference>
<keyword evidence="7 8" id="KW-0472">Membrane</keyword>
<dbReference type="PANTHER" id="PTHR30294">
    <property type="entry name" value="MEMBRANE COMPONENT OF ABC TRANSPORTER YHHJ-RELATED"/>
    <property type="match status" value="1"/>
</dbReference>
<dbReference type="PANTHER" id="PTHR30294:SF44">
    <property type="entry name" value="MULTIDRUG ABC TRANSPORTER PERMEASE YBHR-RELATED"/>
    <property type="match status" value="1"/>
</dbReference>
<evidence type="ECO:0000256" key="2">
    <source>
        <dbReference type="ARBA" id="ARBA00007783"/>
    </source>
</evidence>
<keyword evidence="11" id="KW-1185">Reference proteome</keyword>
<evidence type="ECO:0000256" key="7">
    <source>
        <dbReference type="ARBA" id="ARBA00023136"/>
    </source>
</evidence>
<sequence length="371" mass="41206">MIFNGRIWALIIKELLALFRDPRSRLVLIGPPLLQLFLFSYSATLEVKNISVAVYNQDHGVYSTEVIQRIAASPTFTELQYVQSEQQLQQRLANKKVLMAIQFPADFSQKLLSGQAANIQLLLDGRNSNSAQIIHNYVAQIILQYNAELAQQQGKQGLPVVVLTRNWFNENLQHLWYTVPALVGILAGLVALMVTALSVARERELGTFDQILVSPLTPAEILLGKTIPAVMVGLAEGLIIFVLVLTVFKVPFVGSFWLLFAAIFVFILAMVGVGLFISAISKTQQQAILGTFIFLVPAVALSGYASPVENMPNWLQWVVEINPIKHFLIIVNGLFLKDMSAALVWLNLYPMLIIAACTLAVASWLFSQRLE</sequence>
<evidence type="ECO:0000256" key="3">
    <source>
        <dbReference type="ARBA" id="ARBA00022448"/>
    </source>
</evidence>
<comment type="caution">
    <text evidence="10">The sequence shown here is derived from an EMBL/GenBank/DDBJ whole genome shotgun (WGS) entry which is preliminary data.</text>
</comment>
<feature type="transmembrane region" description="Helical" evidence="8">
    <location>
        <begin position="287"/>
        <end position="305"/>
    </location>
</feature>
<evidence type="ECO:0000256" key="1">
    <source>
        <dbReference type="ARBA" id="ARBA00004651"/>
    </source>
</evidence>
<feature type="transmembrane region" description="Helical" evidence="8">
    <location>
        <begin position="348"/>
        <end position="366"/>
    </location>
</feature>
<keyword evidence="3" id="KW-0813">Transport</keyword>
<feature type="transmembrane region" description="Helical" evidence="8">
    <location>
        <begin position="317"/>
        <end position="336"/>
    </location>
</feature>
<comment type="subcellular location">
    <subcellularLocation>
        <location evidence="1">Cell membrane</location>
        <topology evidence="1">Multi-pass membrane protein</topology>
    </subcellularLocation>
</comment>
<dbReference type="Gene3D" id="3.40.1710.10">
    <property type="entry name" value="abc type-2 transporter like domain"/>
    <property type="match status" value="1"/>
</dbReference>
<dbReference type="Pfam" id="PF12698">
    <property type="entry name" value="ABC2_membrane_3"/>
    <property type="match status" value="1"/>
</dbReference>
<reference evidence="10 11" key="1">
    <citation type="submission" date="2014-08" db="EMBL/GenBank/DDBJ databases">
        <title>Chaperone-usher fimbriae in a diverse selection of Gallibacterium genomes.</title>
        <authorList>
            <person name="Kudirkiene E."/>
            <person name="Bager R.J."/>
            <person name="Johnson T.J."/>
            <person name="Bojesen A.M."/>
        </authorList>
    </citation>
    <scope>NUCLEOTIDE SEQUENCE [LARGE SCALE GENOMIC DNA]</scope>
    <source>
        <strain evidence="10 11">CCM5976</strain>
    </source>
</reference>